<dbReference type="RefSeq" id="WP_085758220.1">
    <property type="nucleotide sequence ID" value="NZ_CP019343.1"/>
</dbReference>
<proteinExistence type="predicted"/>
<dbReference type="STRING" id="716816.BST96_08120"/>
<evidence type="ECO:0000256" key="1">
    <source>
        <dbReference type="ARBA" id="ARBA00004613"/>
    </source>
</evidence>
<dbReference type="KEGG" id="osg:BST96_08120"/>
<dbReference type="Proteomes" id="UP000193450">
    <property type="component" value="Chromosome"/>
</dbReference>
<accession>A0A1X9N7P1</accession>
<dbReference type="Gene3D" id="3.20.20.370">
    <property type="entry name" value="Glycoside hydrolase/deacetylase"/>
    <property type="match status" value="2"/>
</dbReference>
<gene>
    <name evidence="4" type="ORF">BST96_08120</name>
</gene>
<dbReference type="SUPFAM" id="SSF88713">
    <property type="entry name" value="Glycoside hydrolase/deacetylase"/>
    <property type="match status" value="1"/>
</dbReference>
<protein>
    <recommendedName>
        <fullName evidence="3">NodB homology domain-containing protein</fullName>
    </recommendedName>
</protein>
<evidence type="ECO:0000256" key="2">
    <source>
        <dbReference type="ARBA" id="ARBA00022729"/>
    </source>
</evidence>
<dbReference type="EMBL" id="CP019343">
    <property type="protein sequence ID" value="ARN74090.1"/>
    <property type="molecule type" value="Genomic_DNA"/>
</dbReference>
<dbReference type="GO" id="GO:0016810">
    <property type="term" value="F:hydrolase activity, acting on carbon-nitrogen (but not peptide) bonds"/>
    <property type="evidence" value="ECO:0007669"/>
    <property type="project" value="InterPro"/>
</dbReference>
<dbReference type="InterPro" id="IPR011330">
    <property type="entry name" value="Glyco_hydro/deAcase_b/a-brl"/>
</dbReference>
<sequence length="401" mass="46648">MRDTSIVPSVMFHTVGLESKPWVWSHISESVDNFEHKLKLLKKYKFNAVTWAELYSYMAGELELPANSIFLTFDDGYLDNWVYIYPLLKKYGMKGTIFVNPDFVDPETTPRANLEDVWAGEVNKSDLFIDGFLSWEEMRQMESSGVIDIQSHAKTHTWYFTGPEVVDLHYKKAIDDHPWLAWNLFPDQKSFYLRDDQQSLVQEGYPVLEHKKSLVAKRFFPDENQLHKVIEHVQAIGTQSYLSQRNWQEKIGAFMRAEFGKEQIDGHYESDEEQVERIYQELAESKATIEKHLGKTVDYICWPGGGNDQIVQDMAVKAGYKSWTLGSQDLSSYRNKPLSNPQYIKRIGSETKLEFRGRIYGYGSNFSFLLRVLGHQNSTFHSYQYKAYKLVRLIGSYLGLK</sequence>
<comment type="subcellular location">
    <subcellularLocation>
        <location evidence="1">Secreted</location>
    </subcellularLocation>
</comment>
<dbReference type="InterPro" id="IPR051398">
    <property type="entry name" value="Polysacch_Deacetylase"/>
</dbReference>
<dbReference type="GO" id="GO:0005975">
    <property type="term" value="P:carbohydrate metabolic process"/>
    <property type="evidence" value="ECO:0007669"/>
    <property type="project" value="InterPro"/>
</dbReference>
<dbReference type="OrthoDB" id="9814639at2"/>
<reference evidence="4 5" key="1">
    <citation type="submission" date="2016-11" db="EMBL/GenBank/DDBJ databases">
        <title>Trade-off between light-utilization and light-protection in marine flavobacteria.</title>
        <authorList>
            <person name="Kumagai Y."/>
        </authorList>
    </citation>
    <scope>NUCLEOTIDE SEQUENCE [LARGE SCALE GENOMIC DNA]</scope>
    <source>
        <strain evidence="4 5">NBRC 107125</strain>
    </source>
</reference>
<organism evidence="4 5">
    <name type="scientific">Oceanicoccus sagamiensis</name>
    <dbReference type="NCBI Taxonomy" id="716816"/>
    <lineage>
        <taxon>Bacteria</taxon>
        <taxon>Pseudomonadati</taxon>
        <taxon>Pseudomonadota</taxon>
        <taxon>Gammaproteobacteria</taxon>
        <taxon>Cellvibrionales</taxon>
        <taxon>Spongiibacteraceae</taxon>
        <taxon>Oceanicoccus</taxon>
    </lineage>
</organism>
<evidence type="ECO:0000313" key="5">
    <source>
        <dbReference type="Proteomes" id="UP000193450"/>
    </source>
</evidence>
<name>A0A1X9N7P1_9GAMM</name>
<keyword evidence="5" id="KW-1185">Reference proteome</keyword>
<evidence type="ECO:0000313" key="4">
    <source>
        <dbReference type="EMBL" id="ARN74090.1"/>
    </source>
</evidence>
<keyword evidence="2" id="KW-0732">Signal</keyword>
<dbReference type="PANTHER" id="PTHR34216:SF3">
    <property type="entry name" value="POLY-BETA-1,6-N-ACETYL-D-GLUCOSAMINE N-DEACETYLASE"/>
    <property type="match status" value="1"/>
</dbReference>
<evidence type="ECO:0000259" key="3">
    <source>
        <dbReference type="PROSITE" id="PS51677"/>
    </source>
</evidence>
<dbReference type="Pfam" id="PF01522">
    <property type="entry name" value="Polysacc_deac_1"/>
    <property type="match status" value="2"/>
</dbReference>
<dbReference type="PROSITE" id="PS51677">
    <property type="entry name" value="NODB"/>
    <property type="match status" value="1"/>
</dbReference>
<dbReference type="AlphaFoldDB" id="A0A1X9N7P1"/>
<dbReference type="PANTHER" id="PTHR34216">
    <property type="match status" value="1"/>
</dbReference>
<dbReference type="InterPro" id="IPR002509">
    <property type="entry name" value="NODB_dom"/>
</dbReference>
<dbReference type="CDD" id="cd10969">
    <property type="entry name" value="CE4_Ecf1_like_5s"/>
    <property type="match status" value="1"/>
</dbReference>
<feature type="domain" description="NodB homology" evidence="3">
    <location>
        <begin position="67"/>
        <end position="161"/>
    </location>
</feature>
<dbReference type="GO" id="GO:0005576">
    <property type="term" value="C:extracellular region"/>
    <property type="evidence" value="ECO:0007669"/>
    <property type="project" value="UniProtKB-SubCell"/>
</dbReference>